<organism evidence="1 2">
    <name type="scientific">Streptomyces albus (strain ATCC 21838 / DSM 41398 / FERM P-419 / JCM 4703 / NBRC 107858)</name>
    <dbReference type="NCBI Taxonomy" id="1081613"/>
    <lineage>
        <taxon>Bacteria</taxon>
        <taxon>Bacillati</taxon>
        <taxon>Actinomycetota</taxon>
        <taxon>Actinomycetes</taxon>
        <taxon>Kitasatosporales</taxon>
        <taxon>Streptomycetaceae</taxon>
        <taxon>Streptomyces</taxon>
    </lineage>
</organism>
<dbReference type="AlphaFoldDB" id="A0A0B5ESF2"/>
<proteinExistence type="predicted"/>
<dbReference type="Proteomes" id="UP000031523">
    <property type="component" value="Chromosome"/>
</dbReference>
<keyword evidence="2" id="KW-1185">Reference proteome</keyword>
<sequence length="45" mass="5175">MMASEANRAFLLRADWLDRRLVLAYALLRARVSRRHPAPALLPES</sequence>
<protein>
    <submittedName>
        <fullName evidence="1">Uncharacterized protein</fullName>
    </submittedName>
</protein>
<dbReference type="EMBL" id="CP010519">
    <property type="protein sequence ID" value="AJE82200.1"/>
    <property type="molecule type" value="Genomic_DNA"/>
</dbReference>
<dbReference type="KEGG" id="sals:SLNWT_1824"/>
<evidence type="ECO:0000313" key="1">
    <source>
        <dbReference type="EMBL" id="AJE82200.1"/>
    </source>
</evidence>
<evidence type="ECO:0000313" key="2">
    <source>
        <dbReference type="Proteomes" id="UP000031523"/>
    </source>
</evidence>
<gene>
    <name evidence="1" type="ORF">SLNWT_1824</name>
</gene>
<reference evidence="1 2" key="1">
    <citation type="submission" date="2015-01" db="EMBL/GenBank/DDBJ databases">
        <title>Enhanced salinomycin production by adjusting the supply of polyketide extender units in Streptomyce albus DSM 41398.</title>
        <authorList>
            <person name="Lu C."/>
        </authorList>
    </citation>
    <scope>NUCLEOTIDE SEQUENCE [LARGE SCALE GENOMIC DNA]</scope>
    <source>
        <strain evidence="2">ATCC 21838 / DSM 41398 / FERM P-419 / JCM 4703 / NBRC 107858</strain>
    </source>
</reference>
<accession>A0A0B5ESF2</accession>
<name>A0A0B5ESF2_STRA4</name>